<comment type="similarity">
    <text evidence="1 2">Belongs to the RTX toxin acyltransferase family.</text>
</comment>
<evidence type="ECO:0000313" key="3">
    <source>
        <dbReference type="EMBL" id="AVR94970.1"/>
    </source>
</evidence>
<keyword evidence="2" id="KW-0808">Transferase</keyword>
<accession>A0A2R4C5X3</accession>
<comment type="subcellular location">
    <subcellularLocation>
        <location evidence="2">Cytoplasm</location>
    </subcellularLocation>
</comment>
<keyword evidence="2" id="KW-0012">Acyltransferase</keyword>
<evidence type="ECO:0000256" key="1">
    <source>
        <dbReference type="ARBA" id="ARBA00005686"/>
    </source>
</evidence>
<gene>
    <name evidence="3" type="ORF">C9I28_03990</name>
</gene>
<dbReference type="AlphaFoldDB" id="A0A2R4C5X3"/>
<evidence type="ECO:0000256" key="2">
    <source>
        <dbReference type="RuleBase" id="RU368102"/>
    </source>
</evidence>
<dbReference type="OrthoDB" id="8596436at2"/>
<dbReference type="InterPro" id="IPR003996">
    <property type="entry name" value="RTX_toxin-activating_protC_bac"/>
</dbReference>
<dbReference type="GO" id="GO:0031640">
    <property type="term" value="P:killing of cells of another organism"/>
    <property type="evidence" value="ECO:0007669"/>
    <property type="project" value="UniProtKB-KW"/>
</dbReference>
<comment type="function">
    <text evidence="2">Involved in fatty acylation of protoxin at internal lysine residues, thereby converting it to the active toxin.</text>
</comment>
<dbReference type="Pfam" id="PF02794">
    <property type="entry name" value="HlyC"/>
    <property type="match status" value="2"/>
</dbReference>
<dbReference type="KEGG" id="masz:C9I28_03990"/>
<keyword evidence="4" id="KW-1185">Reference proteome</keyword>
<dbReference type="EC" id="2.3.1.-" evidence="2"/>
<keyword evidence="2" id="KW-0204">Cytolysis</keyword>
<dbReference type="GO" id="GO:0009404">
    <property type="term" value="P:toxin metabolic process"/>
    <property type="evidence" value="ECO:0007669"/>
    <property type="project" value="UniProtKB-UniRule"/>
</dbReference>
<reference evidence="3 4" key="1">
    <citation type="submission" date="2018-03" db="EMBL/GenBank/DDBJ databases">
        <title>Massilia armeniaca sp. nov., isolated from desert soil.</title>
        <authorList>
            <person name="Huang H."/>
            <person name="Ren M."/>
        </authorList>
    </citation>
    <scope>NUCLEOTIDE SEQUENCE [LARGE SCALE GENOMIC DNA]</scope>
    <source>
        <strain evidence="3 4">ZMN-3</strain>
    </source>
</reference>
<organism evidence="3 4">
    <name type="scientific">Pseudoduganella armeniaca</name>
    <dbReference type="NCBI Taxonomy" id="2072590"/>
    <lineage>
        <taxon>Bacteria</taxon>
        <taxon>Pseudomonadati</taxon>
        <taxon>Pseudomonadota</taxon>
        <taxon>Betaproteobacteria</taxon>
        <taxon>Burkholderiales</taxon>
        <taxon>Oxalobacteraceae</taxon>
        <taxon>Telluria group</taxon>
        <taxon>Pseudoduganella</taxon>
    </lineage>
</organism>
<dbReference type="EMBL" id="CP028324">
    <property type="protein sequence ID" value="AVR94970.1"/>
    <property type="molecule type" value="Genomic_DNA"/>
</dbReference>
<protein>
    <recommendedName>
        <fullName evidence="2">RTX toxin-activating lysine-acyltransferase</fullName>
        <ecNumber evidence="2">2.3.1.-</ecNumber>
    </recommendedName>
</protein>
<name>A0A2R4C5X3_9BURK</name>
<dbReference type="Proteomes" id="UP000240505">
    <property type="component" value="Chromosome"/>
</dbReference>
<dbReference type="GO" id="GO:0016746">
    <property type="term" value="F:acyltransferase activity"/>
    <property type="evidence" value="ECO:0007669"/>
    <property type="project" value="UniProtKB-UniRule"/>
</dbReference>
<dbReference type="RefSeq" id="WP_107140321.1">
    <property type="nucleotide sequence ID" value="NZ_CP028324.1"/>
</dbReference>
<keyword evidence="2" id="KW-0963">Cytoplasm</keyword>
<sequence length="307" mass="33007">MTMYRLDEWAAALDPTVDAADLAAARAGFALMCLAPVAPSFRELAERSLALAAQGRSEVLFDRFGRVAAYVSFAYLDAQAERQLLRHGVTASVVTAACSGERLWILDFAAFDGGVRAVLGMLQARLFEQARYAGYFRYKHGRRIGKMVSRAELRAHCPAATVALTAAQAQAAFRNYAHGSHASLRQAILLGRCMALACAGGQFDGLTALQAKQRLWTPLSLNQYQLYHDAERVPTGLVTWALLDGAALARRIAEPLHELAPEAWNAGTVRCIGDILGSAAHARAIAADHPGLLRYDVTAFAPAGVVA</sequence>
<evidence type="ECO:0000313" key="4">
    <source>
        <dbReference type="Proteomes" id="UP000240505"/>
    </source>
</evidence>
<dbReference type="GO" id="GO:0005737">
    <property type="term" value="C:cytoplasm"/>
    <property type="evidence" value="ECO:0007669"/>
    <property type="project" value="UniProtKB-SubCell"/>
</dbReference>
<proteinExistence type="inferred from homology"/>